<dbReference type="NCBIfam" id="TIGR04183">
    <property type="entry name" value="Por_Secre_tail"/>
    <property type="match status" value="1"/>
</dbReference>
<comment type="caution">
    <text evidence="3">The sequence shown here is derived from an EMBL/GenBank/DDBJ whole genome shotgun (WGS) entry which is preliminary data.</text>
</comment>
<dbReference type="EMBL" id="JAHWGL010000107">
    <property type="protein sequence ID" value="MBW3130579.1"/>
    <property type="molecule type" value="Genomic_DNA"/>
</dbReference>
<feature type="domain" description="Secretion system C-terminal sorting" evidence="2">
    <location>
        <begin position="340"/>
        <end position="414"/>
    </location>
</feature>
<dbReference type="InterPro" id="IPR026444">
    <property type="entry name" value="Secre_tail"/>
</dbReference>
<organism evidence="3 4">
    <name type="scientific">Hymenobacter profundi</name>
    <dbReference type="NCBI Taxonomy" id="1982110"/>
    <lineage>
        <taxon>Bacteria</taxon>
        <taxon>Pseudomonadati</taxon>
        <taxon>Bacteroidota</taxon>
        <taxon>Cytophagia</taxon>
        <taxon>Cytophagales</taxon>
        <taxon>Hymenobacteraceae</taxon>
        <taxon>Hymenobacter</taxon>
    </lineage>
</organism>
<sequence>MKQKILAFLLFLPGLGYHAAAQTGCTDARATNFAPSATSNDGSCRYPATTAALPIRAALPLEVHETSGLIYTNQQLWTLNDSGNEPVLYRLDPATGEVRQRVRISNFANVDWEDLTADDRYLYIGDFGNNAGNRRDLRVLRVPKAAIGTAPDITVSAEAIAFSYPQQTNFQPPVNQHNFDAEAFFVANDSLHIFTKNWADQQTSYYTVPATPGTYAARYRATLNVNGLVTGAALNAAGTEAALLGYTATGATFAWLLFDFPTGRVLQGNKRRIDLPSALLVGQVEALTFTDRYSVLVSNERLATSFLTVPPRLYSLALGEWLAPVATTSSQQAGAARFALYPNPARHVLRVQTLAPTPEDSQLTVHDSSGRLVLTAQLHARNQSHELNLAHLAPGLYAVRITSAHATYSQTLLIE</sequence>
<feature type="chain" id="PRO_5046977193" evidence="1">
    <location>
        <begin position="20"/>
        <end position="415"/>
    </location>
</feature>
<keyword evidence="1" id="KW-0732">Signal</keyword>
<gene>
    <name evidence="3" type="ORF">KYK14_18595</name>
</gene>
<evidence type="ECO:0000313" key="4">
    <source>
        <dbReference type="Proteomes" id="UP000826188"/>
    </source>
</evidence>
<evidence type="ECO:0000256" key="1">
    <source>
        <dbReference type="SAM" id="SignalP"/>
    </source>
</evidence>
<evidence type="ECO:0000313" key="3">
    <source>
        <dbReference type="EMBL" id="MBW3130579.1"/>
    </source>
</evidence>
<name>A0ABS6X4E7_9BACT</name>
<dbReference type="Pfam" id="PF18962">
    <property type="entry name" value="Por_Secre_tail"/>
    <property type="match status" value="1"/>
</dbReference>
<dbReference type="Proteomes" id="UP000826188">
    <property type="component" value="Unassembled WGS sequence"/>
</dbReference>
<reference evidence="3 4" key="1">
    <citation type="submission" date="2021-07" db="EMBL/GenBank/DDBJ databases">
        <title>Hymenobacter profundi sp. nov., isolated from deep-sea water.</title>
        <authorList>
            <person name="Kim M.K."/>
        </authorList>
    </citation>
    <scope>NUCLEOTIDE SEQUENCE [LARGE SCALE GENOMIC DNA]</scope>
    <source>
        <strain evidence="3 4">M2</strain>
    </source>
</reference>
<accession>A0ABS6X4E7</accession>
<proteinExistence type="predicted"/>
<keyword evidence="4" id="KW-1185">Reference proteome</keyword>
<protein>
    <submittedName>
        <fullName evidence="3">T9SS type A sorting domain-containing protein</fullName>
    </submittedName>
</protein>
<feature type="signal peptide" evidence="1">
    <location>
        <begin position="1"/>
        <end position="19"/>
    </location>
</feature>
<dbReference type="RefSeq" id="WP_219160914.1">
    <property type="nucleotide sequence ID" value="NZ_JAHWGL010000107.1"/>
</dbReference>
<evidence type="ECO:0000259" key="2">
    <source>
        <dbReference type="Pfam" id="PF18962"/>
    </source>
</evidence>